<keyword evidence="3" id="KW-0238">DNA-binding</keyword>
<dbReference type="SUPFAM" id="SSF46785">
    <property type="entry name" value="Winged helix' DNA-binding domain"/>
    <property type="match status" value="1"/>
</dbReference>
<gene>
    <name evidence="6" type="ORF">IAB77_03750</name>
</gene>
<comment type="similarity">
    <text evidence="1">Belongs to the LysR transcriptional regulatory family.</text>
</comment>
<name>A0A9D0ZDM7_9FIRM</name>
<dbReference type="AlphaFoldDB" id="A0A9D0ZDM7"/>
<dbReference type="SUPFAM" id="SSF53850">
    <property type="entry name" value="Periplasmic binding protein-like II"/>
    <property type="match status" value="1"/>
</dbReference>
<dbReference type="GO" id="GO:0003700">
    <property type="term" value="F:DNA-binding transcription factor activity"/>
    <property type="evidence" value="ECO:0007669"/>
    <property type="project" value="InterPro"/>
</dbReference>
<reference evidence="6" key="2">
    <citation type="journal article" date="2021" name="PeerJ">
        <title>Extensive microbial diversity within the chicken gut microbiome revealed by metagenomics and culture.</title>
        <authorList>
            <person name="Gilroy R."/>
            <person name="Ravi A."/>
            <person name="Getino M."/>
            <person name="Pursley I."/>
            <person name="Horton D.L."/>
            <person name="Alikhan N.F."/>
            <person name="Baker D."/>
            <person name="Gharbi K."/>
            <person name="Hall N."/>
            <person name="Watson M."/>
            <person name="Adriaenssens E.M."/>
            <person name="Foster-Nyarko E."/>
            <person name="Jarju S."/>
            <person name="Secka A."/>
            <person name="Antonio M."/>
            <person name="Oren A."/>
            <person name="Chaudhuri R.R."/>
            <person name="La Ragione R."/>
            <person name="Hildebrand F."/>
            <person name="Pallen M.J."/>
        </authorList>
    </citation>
    <scope>NUCLEOTIDE SEQUENCE</scope>
    <source>
        <strain evidence="6">ChiBcolR7-354</strain>
    </source>
</reference>
<evidence type="ECO:0000313" key="6">
    <source>
        <dbReference type="EMBL" id="HIQ78354.1"/>
    </source>
</evidence>
<evidence type="ECO:0000256" key="2">
    <source>
        <dbReference type="ARBA" id="ARBA00023015"/>
    </source>
</evidence>
<dbReference type="Pfam" id="PF00126">
    <property type="entry name" value="HTH_1"/>
    <property type="match status" value="1"/>
</dbReference>
<dbReference type="Gene3D" id="3.40.190.290">
    <property type="match status" value="1"/>
</dbReference>
<organism evidence="6 7">
    <name type="scientific">Candidatus Scatomorpha intestinavium</name>
    <dbReference type="NCBI Taxonomy" id="2840922"/>
    <lineage>
        <taxon>Bacteria</taxon>
        <taxon>Bacillati</taxon>
        <taxon>Bacillota</taxon>
        <taxon>Clostridia</taxon>
        <taxon>Eubacteriales</taxon>
        <taxon>Candidatus Scatomorpha</taxon>
    </lineage>
</organism>
<dbReference type="PRINTS" id="PR00039">
    <property type="entry name" value="HTHLYSR"/>
</dbReference>
<evidence type="ECO:0000259" key="5">
    <source>
        <dbReference type="PROSITE" id="PS50931"/>
    </source>
</evidence>
<sequence length="301" mass="34041">MITERHLRVFYEVCKHMNMTKASKELFVSQPAISKTIHDIEQDYGVKLFERWNKQLYLTPEGATLYEYSKQAVNLLDTIDKSMQARNGKDIIRVGASITIGTSILGEIAAGFCAGNAAVKIEALVDSTPVIEQALLQGQIDLAFVEGRLASPEIKSETVGCTDIVLVVGRQHELYGRENIKLEDLSGRDFIVREKGSRTREKFSMEMERNNIRWNPAWECHNTQTIKNAVDAGLGIGVLSKLSVRKRLESGRFRALNVFDKPLELYIRMAYAENKYFSQNLTAFRDYAVEHVGILAMEKNT</sequence>
<dbReference type="PANTHER" id="PTHR30126">
    <property type="entry name" value="HTH-TYPE TRANSCRIPTIONAL REGULATOR"/>
    <property type="match status" value="1"/>
</dbReference>
<evidence type="ECO:0000256" key="3">
    <source>
        <dbReference type="ARBA" id="ARBA00023125"/>
    </source>
</evidence>
<dbReference type="Gene3D" id="1.10.10.10">
    <property type="entry name" value="Winged helix-like DNA-binding domain superfamily/Winged helix DNA-binding domain"/>
    <property type="match status" value="1"/>
</dbReference>
<proteinExistence type="inferred from homology"/>
<keyword evidence="4" id="KW-0804">Transcription</keyword>
<dbReference type="InterPro" id="IPR005119">
    <property type="entry name" value="LysR_subst-bd"/>
</dbReference>
<dbReference type="PROSITE" id="PS50931">
    <property type="entry name" value="HTH_LYSR"/>
    <property type="match status" value="1"/>
</dbReference>
<dbReference type="InterPro" id="IPR000847">
    <property type="entry name" value="LysR_HTH_N"/>
</dbReference>
<feature type="domain" description="HTH lysR-type" evidence="5">
    <location>
        <begin position="2"/>
        <end position="59"/>
    </location>
</feature>
<dbReference type="EMBL" id="DVGA01000041">
    <property type="protein sequence ID" value="HIQ78354.1"/>
    <property type="molecule type" value="Genomic_DNA"/>
</dbReference>
<dbReference type="GO" id="GO:0000976">
    <property type="term" value="F:transcription cis-regulatory region binding"/>
    <property type="evidence" value="ECO:0007669"/>
    <property type="project" value="TreeGrafter"/>
</dbReference>
<evidence type="ECO:0000313" key="7">
    <source>
        <dbReference type="Proteomes" id="UP000824262"/>
    </source>
</evidence>
<dbReference type="PANTHER" id="PTHR30126:SF39">
    <property type="entry name" value="HTH-TYPE TRANSCRIPTIONAL REGULATOR CYSL"/>
    <property type="match status" value="1"/>
</dbReference>
<keyword evidence="2" id="KW-0805">Transcription regulation</keyword>
<protein>
    <submittedName>
        <fullName evidence="6">LysR family transcriptional regulator</fullName>
    </submittedName>
</protein>
<dbReference type="FunFam" id="1.10.10.10:FF:000001">
    <property type="entry name" value="LysR family transcriptional regulator"/>
    <property type="match status" value="1"/>
</dbReference>
<evidence type="ECO:0000256" key="4">
    <source>
        <dbReference type="ARBA" id="ARBA00023163"/>
    </source>
</evidence>
<reference evidence="6" key="1">
    <citation type="submission" date="2020-10" db="EMBL/GenBank/DDBJ databases">
        <authorList>
            <person name="Gilroy R."/>
        </authorList>
    </citation>
    <scope>NUCLEOTIDE SEQUENCE</scope>
    <source>
        <strain evidence="6">ChiBcolR7-354</strain>
    </source>
</reference>
<dbReference type="InterPro" id="IPR036388">
    <property type="entry name" value="WH-like_DNA-bd_sf"/>
</dbReference>
<dbReference type="InterPro" id="IPR036390">
    <property type="entry name" value="WH_DNA-bd_sf"/>
</dbReference>
<dbReference type="Pfam" id="PF03466">
    <property type="entry name" value="LysR_substrate"/>
    <property type="match status" value="1"/>
</dbReference>
<comment type="caution">
    <text evidence="6">The sequence shown here is derived from an EMBL/GenBank/DDBJ whole genome shotgun (WGS) entry which is preliminary data.</text>
</comment>
<evidence type="ECO:0000256" key="1">
    <source>
        <dbReference type="ARBA" id="ARBA00009437"/>
    </source>
</evidence>
<dbReference type="Proteomes" id="UP000824262">
    <property type="component" value="Unassembled WGS sequence"/>
</dbReference>
<accession>A0A9D0ZDM7</accession>